<feature type="compositionally biased region" description="Polar residues" evidence="1">
    <location>
        <begin position="23"/>
        <end position="32"/>
    </location>
</feature>
<dbReference type="AlphaFoldDB" id="A0AAD6Y403"/>
<feature type="non-terminal residue" evidence="2">
    <location>
        <position position="1"/>
    </location>
</feature>
<protein>
    <submittedName>
        <fullName evidence="2">Uncharacterized protein</fullName>
    </submittedName>
</protein>
<keyword evidence="3" id="KW-1185">Reference proteome</keyword>
<evidence type="ECO:0000313" key="3">
    <source>
        <dbReference type="Proteomes" id="UP001219525"/>
    </source>
</evidence>
<organism evidence="2 3">
    <name type="scientific">Mycena pura</name>
    <dbReference type="NCBI Taxonomy" id="153505"/>
    <lineage>
        <taxon>Eukaryota</taxon>
        <taxon>Fungi</taxon>
        <taxon>Dikarya</taxon>
        <taxon>Basidiomycota</taxon>
        <taxon>Agaricomycotina</taxon>
        <taxon>Agaricomycetes</taxon>
        <taxon>Agaricomycetidae</taxon>
        <taxon>Agaricales</taxon>
        <taxon>Marasmiineae</taxon>
        <taxon>Mycenaceae</taxon>
        <taxon>Mycena</taxon>
    </lineage>
</organism>
<proteinExistence type="predicted"/>
<feature type="non-terminal residue" evidence="2">
    <location>
        <position position="160"/>
    </location>
</feature>
<evidence type="ECO:0000256" key="1">
    <source>
        <dbReference type="SAM" id="MobiDB-lite"/>
    </source>
</evidence>
<sequence>IRTPDSPFSPPKKSKRKRAASGGNENTPSGSSRPMIPLAKRARPATALPKPSNGNRAPTRSDEEKMDNILVAIKAQNWTFSSFLFRVFCRQDKNGKPVKRSTTHSQMVSKFLGGHTTDSVSDIITEWMASPDGRIAANSPNRELLYSTTVPYTQIKPVRA</sequence>
<evidence type="ECO:0000313" key="2">
    <source>
        <dbReference type="EMBL" id="KAJ7200182.1"/>
    </source>
</evidence>
<accession>A0AAD6Y403</accession>
<feature type="region of interest" description="Disordered" evidence="1">
    <location>
        <begin position="1"/>
        <end position="63"/>
    </location>
</feature>
<reference evidence="2" key="1">
    <citation type="submission" date="2023-03" db="EMBL/GenBank/DDBJ databases">
        <title>Massive genome expansion in bonnet fungi (Mycena s.s.) driven by repeated elements and novel gene families across ecological guilds.</title>
        <authorList>
            <consortium name="Lawrence Berkeley National Laboratory"/>
            <person name="Harder C.B."/>
            <person name="Miyauchi S."/>
            <person name="Viragh M."/>
            <person name="Kuo A."/>
            <person name="Thoen E."/>
            <person name="Andreopoulos B."/>
            <person name="Lu D."/>
            <person name="Skrede I."/>
            <person name="Drula E."/>
            <person name="Henrissat B."/>
            <person name="Morin E."/>
            <person name="Kohler A."/>
            <person name="Barry K."/>
            <person name="LaButti K."/>
            <person name="Morin E."/>
            <person name="Salamov A."/>
            <person name="Lipzen A."/>
            <person name="Mereny Z."/>
            <person name="Hegedus B."/>
            <person name="Baldrian P."/>
            <person name="Stursova M."/>
            <person name="Weitz H."/>
            <person name="Taylor A."/>
            <person name="Grigoriev I.V."/>
            <person name="Nagy L.G."/>
            <person name="Martin F."/>
            <person name="Kauserud H."/>
        </authorList>
    </citation>
    <scope>NUCLEOTIDE SEQUENCE</scope>
    <source>
        <strain evidence="2">9144</strain>
    </source>
</reference>
<name>A0AAD6Y403_9AGAR</name>
<dbReference type="EMBL" id="JARJCW010000064">
    <property type="protein sequence ID" value="KAJ7200182.1"/>
    <property type="molecule type" value="Genomic_DNA"/>
</dbReference>
<dbReference type="Proteomes" id="UP001219525">
    <property type="component" value="Unassembled WGS sequence"/>
</dbReference>
<comment type="caution">
    <text evidence="2">The sequence shown here is derived from an EMBL/GenBank/DDBJ whole genome shotgun (WGS) entry which is preliminary data.</text>
</comment>
<gene>
    <name evidence="2" type="ORF">GGX14DRAFT_317446</name>
</gene>